<sequence length="228" mass="23808">MCGGTALSGGGATVKRQEVLPLNTAVCKSFNSSSCIPSTTASGGGSTSSGASVTFHVSQWEHLIEVRVSDESLCSTLDSTVTGSSSPCERPVRWHWSEDGDAVKARSASLGNQAEVLCRAAAAAATKALRAVRRGCPSPSAGPSEAPLKRLALQQHPQDPRLPQFALQRTDSYAMYTCHGAPAGDGGVQSEGTFPSEPLSYFRVASTTEGCQGDDSRQGQCLCDHRFA</sequence>
<evidence type="ECO:0000313" key="2">
    <source>
        <dbReference type="Proteomes" id="UP000664859"/>
    </source>
</evidence>
<evidence type="ECO:0000313" key="1">
    <source>
        <dbReference type="EMBL" id="KAG5177934.1"/>
    </source>
</evidence>
<keyword evidence="2" id="KW-1185">Reference proteome</keyword>
<dbReference type="EMBL" id="JAFCMP010000520">
    <property type="protein sequence ID" value="KAG5177934.1"/>
    <property type="molecule type" value="Genomic_DNA"/>
</dbReference>
<protein>
    <submittedName>
        <fullName evidence="1">Uncharacterized protein</fullName>
    </submittedName>
</protein>
<dbReference type="Proteomes" id="UP000664859">
    <property type="component" value="Unassembled WGS sequence"/>
</dbReference>
<proteinExistence type="predicted"/>
<dbReference type="AlphaFoldDB" id="A0A835YVL7"/>
<name>A0A835YVL7_9STRA</name>
<accession>A0A835YVL7</accession>
<comment type="caution">
    <text evidence="1">The sequence shown here is derived from an EMBL/GenBank/DDBJ whole genome shotgun (WGS) entry which is preliminary data.</text>
</comment>
<gene>
    <name evidence="1" type="ORF">JKP88DRAFT_248526</name>
</gene>
<organism evidence="1 2">
    <name type="scientific">Tribonema minus</name>
    <dbReference type="NCBI Taxonomy" id="303371"/>
    <lineage>
        <taxon>Eukaryota</taxon>
        <taxon>Sar</taxon>
        <taxon>Stramenopiles</taxon>
        <taxon>Ochrophyta</taxon>
        <taxon>PX clade</taxon>
        <taxon>Xanthophyceae</taxon>
        <taxon>Tribonematales</taxon>
        <taxon>Tribonemataceae</taxon>
        <taxon>Tribonema</taxon>
    </lineage>
</organism>
<reference evidence="1" key="1">
    <citation type="submission" date="2021-02" db="EMBL/GenBank/DDBJ databases">
        <title>First Annotated Genome of the Yellow-green Alga Tribonema minus.</title>
        <authorList>
            <person name="Mahan K.M."/>
        </authorList>
    </citation>
    <scope>NUCLEOTIDE SEQUENCE</scope>
    <source>
        <strain evidence="1">UTEX B ZZ1240</strain>
    </source>
</reference>